<dbReference type="PROSITE" id="PS50883">
    <property type="entry name" value="EAL"/>
    <property type="match status" value="1"/>
</dbReference>
<dbReference type="GO" id="GO:0071111">
    <property type="term" value="F:cyclic-guanylate-specific phosphodiesterase activity"/>
    <property type="evidence" value="ECO:0007669"/>
    <property type="project" value="UniProtKB-EC"/>
</dbReference>
<evidence type="ECO:0000259" key="6">
    <source>
        <dbReference type="PROSITE" id="PS50113"/>
    </source>
</evidence>
<dbReference type="EC" id="3.1.4.52" evidence="2"/>
<dbReference type="FunFam" id="3.30.70.270:FF:000001">
    <property type="entry name" value="Diguanylate cyclase domain protein"/>
    <property type="match status" value="1"/>
</dbReference>
<dbReference type="InterPro" id="IPR043128">
    <property type="entry name" value="Rev_trsase/Diguanyl_cyclase"/>
</dbReference>
<feature type="domain" description="PAS" evidence="5">
    <location>
        <begin position="26"/>
        <end position="79"/>
    </location>
</feature>
<dbReference type="SMART" id="SM00052">
    <property type="entry name" value="EAL"/>
    <property type="match status" value="1"/>
</dbReference>
<dbReference type="PANTHER" id="PTHR44757:SF2">
    <property type="entry name" value="BIOFILM ARCHITECTURE MAINTENANCE PROTEIN MBAA"/>
    <property type="match status" value="1"/>
</dbReference>
<feature type="domain" description="PAC" evidence="6">
    <location>
        <begin position="103"/>
        <end position="153"/>
    </location>
</feature>
<feature type="domain" description="PAS" evidence="5">
    <location>
        <begin position="580"/>
        <end position="650"/>
    </location>
</feature>
<name>A0A3E1KB37_9GAMM</name>
<dbReference type="Pfam" id="PF00989">
    <property type="entry name" value="PAS"/>
    <property type="match status" value="1"/>
</dbReference>
<keyword evidence="10" id="KW-1185">Reference proteome</keyword>
<evidence type="ECO:0000256" key="4">
    <source>
        <dbReference type="ARBA" id="ARBA00051114"/>
    </source>
</evidence>
<dbReference type="InterPro" id="IPR035965">
    <property type="entry name" value="PAS-like_dom_sf"/>
</dbReference>
<dbReference type="NCBIfam" id="TIGR00254">
    <property type="entry name" value="GGDEF"/>
    <property type="match status" value="1"/>
</dbReference>
<dbReference type="CDD" id="cd01948">
    <property type="entry name" value="EAL"/>
    <property type="match status" value="1"/>
</dbReference>
<dbReference type="Gene3D" id="3.30.450.40">
    <property type="match status" value="1"/>
</dbReference>
<dbReference type="RefSeq" id="WP_116649737.1">
    <property type="nucleotide sequence ID" value="NZ_QUZK01000016.1"/>
</dbReference>
<dbReference type="PROSITE" id="PS50887">
    <property type="entry name" value="GGDEF"/>
    <property type="match status" value="1"/>
</dbReference>
<dbReference type="Gene3D" id="3.30.70.270">
    <property type="match status" value="1"/>
</dbReference>
<reference evidence="9 10" key="1">
    <citation type="submission" date="2018-08" db="EMBL/GenBank/DDBJ databases">
        <title>Wenzhouxiangella salilacus sp. nov., a novel bacterium isolated from a saline lake in Xinjiang Province, China.</title>
        <authorList>
            <person name="Han S."/>
        </authorList>
    </citation>
    <scope>NUCLEOTIDE SEQUENCE [LARGE SCALE GENOMIC DNA]</scope>
    <source>
        <strain evidence="9 10">XDB06</strain>
    </source>
</reference>
<evidence type="ECO:0000259" key="5">
    <source>
        <dbReference type="PROSITE" id="PS50112"/>
    </source>
</evidence>
<dbReference type="Gene3D" id="3.20.20.450">
    <property type="entry name" value="EAL domain"/>
    <property type="match status" value="1"/>
</dbReference>
<accession>A0A3E1KB37</accession>
<dbReference type="InterPro" id="IPR013656">
    <property type="entry name" value="PAS_4"/>
</dbReference>
<dbReference type="Proteomes" id="UP000260351">
    <property type="component" value="Unassembled WGS sequence"/>
</dbReference>
<dbReference type="OrthoDB" id="8553030at2"/>
<dbReference type="NCBIfam" id="TIGR00229">
    <property type="entry name" value="sensory_box"/>
    <property type="match status" value="4"/>
</dbReference>
<evidence type="ECO:0000313" key="10">
    <source>
        <dbReference type="Proteomes" id="UP000260351"/>
    </source>
</evidence>
<dbReference type="SUPFAM" id="SSF55785">
    <property type="entry name" value="PYP-like sensor domain (PAS domain)"/>
    <property type="match status" value="4"/>
</dbReference>
<protein>
    <recommendedName>
        <fullName evidence="2">cyclic-guanylate-specific phosphodiesterase</fullName>
        <ecNumber evidence="2">3.1.4.52</ecNumber>
    </recommendedName>
</protein>
<evidence type="ECO:0000256" key="2">
    <source>
        <dbReference type="ARBA" id="ARBA00012282"/>
    </source>
</evidence>
<dbReference type="SUPFAM" id="SSF55781">
    <property type="entry name" value="GAF domain-like"/>
    <property type="match status" value="1"/>
</dbReference>
<dbReference type="EMBL" id="QUZK01000016">
    <property type="protein sequence ID" value="RFF31725.1"/>
    <property type="molecule type" value="Genomic_DNA"/>
</dbReference>
<dbReference type="Pfam" id="PF01590">
    <property type="entry name" value="GAF"/>
    <property type="match status" value="1"/>
</dbReference>
<dbReference type="GO" id="GO:0071732">
    <property type="term" value="P:cellular response to nitric oxide"/>
    <property type="evidence" value="ECO:0007669"/>
    <property type="project" value="UniProtKB-ARBA"/>
</dbReference>
<dbReference type="InterPro" id="IPR000700">
    <property type="entry name" value="PAS-assoc_C"/>
</dbReference>
<dbReference type="InterPro" id="IPR013767">
    <property type="entry name" value="PAS_fold"/>
</dbReference>
<comment type="caution">
    <text evidence="9">The sequence shown here is derived from an EMBL/GenBank/DDBJ whole genome shotgun (WGS) entry which is preliminary data.</text>
</comment>
<sequence>MTSHSEKGFANGSKAVGAIGSIDSLADHDLQELLDAVPDAMIVVDRDGRIRLANRQAEQLFAYERKELTGRPVEVLVPEKLAGGHSAHRRSYFDQPAVRPMGEPLDLLARRRDGTEFPVEISLSPVASDQGMLAVASVRDVTERRRIAAEQRWQADFSRGIVNSLPGIFYLVDKTGRMRQWNANLESLTGYSAEELDAMTVWDFFEPAEHPKADEAMRAVFEDGKALLKAPLLLKDGTTRDYHFQGRRITLGGEEFLTGLGIDMTDVYRTEAALDYLSGLQRTLVDASKRFIALDAADLDDVITEVLGRVGSYCSVDRSYLFCFRQGRSLMDNTHEWCAPGIKPEIENLQGLPREAVPRVVEMMERREVMHVPRVADLPPEWDSDRVVFEEEDIQSLVVVPIVVSGELHGFVGFDSVRRERSWGEEEIRLLEVLADLFGAVIQRERTARALRDSETLRTHAERLGHLGSWEWDFEQDAFLPSEEWRRVTGLRAERISLEEALALAHPEEIEDIRRQVRLTRDTGVPYDLEHRIIRPDDGRVRWIKVHAEIEGTPENARRMVGFIQDITERKRIEAAIAESEAQYRSVVDNIREVVFQADAEGRWTFLNPAWEEITGYPVAESMAQRYIEFVHPRDRKGSEREFRELMAGRQSAARSEVRYLTQRGDFRWFEVNVRATSDADGRIVGCAGTLRDITQQREAEQKMRQLAHYDPVTGLPNRILALDRLDQLLKAADRKGEYVAVLFLDLDHFKKANDTLGHGAGDQLLKEAAQRLLADVREQDTVARFGGDEFLIMAGGLDRPTAAQPVAEKLLKSFRDSFHIQGREFVLTASLGIAIAPDDGTTSQDLLRNADIAMYQSKGEGRNTFHYFTQAMNRDVERRQSVEEQLRGALSRDELSLVFQPIVDLRNARVVGAEALLRWHNPTLGPVTPDEFIPIAEQTGLIDAMGQYVLERALEQAARWRIDRDPEFWVSVNVSPQQFRDPGLVGIVDRALSSRDLPGQALQVEVTESVLLDERGQAASTLAEFKARGIDVAMDDFGTGYASLSYLRHFPFDTLKIDRSFVGDITEDPKDAELVIASLSLARSLKLKVLAEGVETEAQLALLREHGCDLAQGYLFARPLPAADFDEFPERSLR</sequence>
<dbReference type="InterPro" id="IPR029016">
    <property type="entry name" value="GAF-like_dom_sf"/>
</dbReference>
<evidence type="ECO:0000259" key="8">
    <source>
        <dbReference type="PROSITE" id="PS50887"/>
    </source>
</evidence>
<dbReference type="FunFam" id="3.20.20.450:FF:000001">
    <property type="entry name" value="Cyclic di-GMP phosphodiesterase yahA"/>
    <property type="match status" value="1"/>
</dbReference>
<feature type="domain" description="PAC" evidence="6">
    <location>
        <begin position="527"/>
        <end position="579"/>
    </location>
</feature>
<evidence type="ECO:0000259" key="7">
    <source>
        <dbReference type="PROSITE" id="PS50883"/>
    </source>
</evidence>
<dbReference type="SMART" id="SM00091">
    <property type="entry name" value="PAS"/>
    <property type="match status" value="4"/>
</dbReference>
<dbReference type="Gene3D" id="2.10.70.100">
    <property type="match status" value="1"/>
</dbReference>
<dbReference type="SUPFAM" id="SSF55073">
    <property type="entry name" value="Nucleotide cyclase"/>
    <property type="match status" value="1"/>
</dbReference>
<dbReference type="PANTHER" id="PTHR44757">
    <property type="entry name" value="DIGUANYLATE CYCLASE DGCP"/>
    <property type="match status" value="1"/>
</dbReference>
<comment type="cofactor">
    <cofactor evidence="1">
        <name>Mg(2+)</name>
        <dbReference type="ChEBI" id="CHEBI:18420"/>
    </cofactor>
</comment>
<dbReference type="Pfam" id="PF00990">
    <property type="entry name" value="GGDEF"/>
    <property type="match status" value="1"/>
</dbReference>
<dbReference type="SMART" id="SM00086">
    <property type="entry name" value="PAC"/>
    <property type="match status" value="3"/>
</dbReference>
<dbReference type="SMART" id="SM00065">
    <property type="entry name" value="GAF"/>
    <property type="match status" value="1"/>
</dbReference>
<dbReference type="SUPFAM" id="SSF141868">
    <property type="entry name" value="EAL domain-like"/>
    <property type="match status" value="1"/>
</dbReference>
<dbReference type="InterPro" id="IPR013655">
    <property type="entry name" value="PAS_fold_3"/>
</dbReference>
<gene>
    <name evidence="9" type="ORF">DZC52_03485</name>
</gene>
<evidence type="ECO:0000313" key="9">
    <source>
        <dbReference type="EMBL" id="RFF31725.1"/>
    </source>
</evidence>
<keyword evidence="3" id="KW-0973">c-di-GMP</keyword>
<dbReference type="PROSITE" id="PS50113">
    <property type="entry name" value="PAC"/>
    <property type="match status" value="3"/>
</dbReference>
<dbReference type="InterPro" id="IPR001633">
    <property type="entry name" value="EAL_dom"/>
</dbReference>
<feature type="domain" description="EAL" evidence="7">
    <location>
        <begin position="880"/>
        <end position="1134"/>
    </location>
</feature>
<feature type="domain" description="PAS" evidence="5">
    <location>
        <begin position="154"/>
        <end position="224"/>
    </location>
</feature>
<dbReference type="InterPro" id="IPR000014">
    <property type="entry name" value="PAS"/>
</dbReference>
<organism evidence="9 10">
    <name type="scientific">Wenzhouxiangella sediminis</name>
    <dbReference type="NCBI Taxonomy" id="1792836"/>
    <lineage>
        <taxon>Bacteria</taxon>
        <taxon>Pseudomonadati</taxon>
        <taxon>Pseudomonadota</taxon>
        <taxon>Gammaproteobacteria</taxon>
        <taxon>Chromatiales</taxon>
        <taxon>Wenzhouxiangellaceae</taxon>
        <taxon>Wenzhouxiangella</taxon>
    </lineage>
</organism>
<evidence type="ECO:0000256" key="3">
    <source>
        <dbReference type="ARBA" id="ARBA00022636"/>
    </source>
</evidence>
<dbReference type="AlphaFoldDB" id="A0A3E1KB37"/>
<evidence type="ECO:0000256" key="1">
    <source>
        <dbReference type="ARBA" id="ARBA00001946"/>
    </source>
</evidence>
<dbReference type="InterPro" id="IPR003018">
    <property type="entry name" value="GAF"/>
</dbReference>
<dbReference type="GO" id="GO:0006355">
    <property type="term" value="P:regulation of DNA-templated transcription"/>
    <property type="evidence" value="ECO:0007669"/>
    <property type="project" value="InterPro"/>
</dbReference>
<dbReference type="InterPro" id="IPR001610">
    <property type="entry name" value="PAC"/>
</dbReference>
<dbReference type="CDD" id="cd01949">
    <property type="entry name" value="GGDEF"/>
    <property type="match status" value="1"/>
</dbReference>
<dbReference type="CDD" id="cd00130">
    <property type="entry name" value="PAS"/>
    <property type="match status" value="3"/>
</dbReference>
<dbReference type="Pfam" id="PF00563">
    <property type="entry name" value="EAL"/>
    <property type="match status" value="1"/>
</dbReference>
<dbReference type="Pfam" id="PF08447">
    <property type="entry name" value="PAS_3"/>
    <property type="match status" value="1"/>
</dbReference>
<dbReference type="SMART" id="SM00267">
    <property type="entry name" value="GGDEF"/>
    <property type="match status" value="1"/>
</dbReference>
<comment type="catalytic activity">
    <reaction evidence="4">
        <text>3',3'-c-di-GMP + H2O = 5'-phosphoguanylyl(3'-&gt;5')guanosine + H(+)</text>
        <dbReference type="Rhea" id="RHEA:24902"/>
        <dbReference type="ChEBI" id="CHEBI:15377"/>
        <dbReference type="ChEBI" id="CHEBI:15378"/>
        <dbReference type="ChEBI" id="CHEBI:58754"/>
        <dbReference type="ChEBI" id="CHEBI:58805"/>
        <dbReference type="EC" id="3.1.4.52"/>
    </reaction>
    <physiologicalReaction direction="left-to-right" evidence="4">
        <dbReference type="Rhea" id="RHEA:24903"/>
    </physiologicalReaction>
</comment>
<dbReference type="InterPro" id="IPR029787">
    <property type="entry name" value="Nucleotide_cyclase"/>
</dbReference>
<dbReference type="InterPro" id="IPR052155">
    <property type="entry name" value="Biofilm_reg_signaling"/>
</dbReference>
<feature type="domain" description="PAC" evidence="6">
    <location>
        <begin position="654"/>
        <end position="706"/>
    </location>
</feature>
<feature type="domain" description="GGDEF" evidence="8">
    <location>
        <begin position="738"/>
        <end position="871"/>
    </location>
</feature>
<dbReference type="PROSITE" id="PS50112">
    <property type="entry name" value="PAS"/>
    <property type="match status" value="3"/>
</dbReference>
<dbReference type="InterPro" id="IPR035919">
    <property type="entry name" value="EAL_sf"/>
</dbReference>
<proteinExistence type="predicted"/>
<dbReference type="Gene3D" id="3.30.450.20">
    <property type="entry name" value="PAS domain"/>
    <property type="match status" value="4"/>
</dbReference>
<dbReference type="Pfam" id="PF08448">
    <property type="entry name" value="PAS_4"/>
    <property type="match status" value="2"/>
</dbReference>
<dbReference type="InterPro" id="IPR000160">
    <property type="entry name" value="GGDEF_dom"/>
</dbReference>